<dbReference type="FunFam" id="1.10.510.10:FF:000499">
    <property type="entry name" value="Serine/threonine-protein kinase KIC1"/>
    <property type="match status" value="1"/>
</dbReference>
<keyword evidence="5 10" id="KW-0547">Nucleotide-binding</keyword>
<evidence type="ECO:0000256" key="6">
    <source>
        <dbReference type="ARBA" id="ARBA00022777"/>
    </source>
</evidence>
<name>A0A7J5Z6Y4_DISMA</name>
<feature type="region of interest" description="Disordered" evidence="12">
    <location>
        <begin position="1"/>
        <end position="24"/>
    </location>
</feature>
<organism evidence="14 15">
    <name type="scientific">Dissostichus mawsoni</name>
    <name type="common">Antarctic cod</name>
    <dbReference type="NCBI Taxonomy" id="36200"/>
    <lineage>
        <taxon>Eukaryota</taxon>
        <taxon>Metazoa</taxon>
        <taxon>Chordata</taxon>
        <taxon>Craniata</taxon>
        <taxon>Vertebrata</taxon>
        <taxon>Euteleostomi</taxon>
        <taxon>Actinopterygii</taxon>
        <taxon>Neopterygii</taxon>
        <taxon>Teleostei</taxon>
        <taxon>Neoteleostei</taxon>
        <taxon>Acanthomorphata</taxon>
        <taxon>Eupercaria</taxon>
        <taxon>Perciformes</taxon>
        <taxon>Notothenioidei</taxon>
        <taxon>Nototheniidae</taxon>
        <taxon>Dissostichus</taxon>
    </lineage>
</organism>
<feature type="binding site" evidence="10">
    <location>
        <position position="187"/>
    </location>
    <ligand>
        <name>ATP</name>
        <dbReference type="ChEBI" id="CHEBI:30616"/>
    </ligand>
</feature>
<dbReference type="Gene3D" id="1.10.12.70">
    <property type="match status" value="1"/>
</dbReference>
<proteinExistence type="inferred from homology"/>
<dbReference type="Gene3D" id="3.30.200.20">
    <property type="entry name" value="Phosphorylase Kinase, domain 1"/>
    <property type="match status" value="1"/>
</dbReference>
<keyword evidence="15" id="KW-1185">Reference proteome</keyword>
<evidence type="ECO:0000256" key="1">
    <source>
        <dbReference type="ARBA" id="ARBA00008874"/>
    </source>
</evidence>
<dbReference type="Proteomes" id="UP000518266">
    <property type="component" value="Unassembled WGS sequence"/>
</dbReference>
<evidence type="ECO:0000256" key="5">
    <source>
        <dbReference type="ARBA" id="ARBA00022741"/>
    </source>
</evidence>
<dbReference type="EC" id="2.7.11.1" evidence="2"/>
<dbReference type="Pfam" id="PF00069">
    <property type="entry name" value="Pkinase"/>
    <property type="match status" value="1"/>
</dbReference>
<evidence type="ECO:0000256" key="10">
    <source>
        <dbReference type="PROSITE-ProRule" id="PRU10141"/>
    </source>
</evidence>
<keyword evidence="11" id="KW-0175">Coiled coil</keyword>
<feature type="compositionally biased region" description="Polar residues" evidence="12">
    <location>
        <begin position="115"/>
        <end position="127"/>
    </location>
</feature>
<dbReference type="InterPro" id="IPR000719">
    <property type="entry name" value="Prot_kinase_dom"/>
</dbReference>
<dbReference type="AlphaFoldDB" id="A0A7J5Z6Y4"/>
<dbReference type="Gene3D" id="1.10.510.10">
    <property type="entry name" value="Transferase(Phosphotransferase) domain 1"/>
    <property type="match status" value="1"/>
</dbReference>
<evidence type="ECO:0000256" key="4">
    <source>
        <dbReference type="ARBA" id="ARBA00022679"/>
    </source>
</evidence>
<evidence type="ECO:0000256" key="3">
    <source>
        <dbReference type="ARBA" id="ARBA00022527"/>
    </source>
</evidence>
<dbReference type="InterPro" id="IPR011009">
    <property type="entry name" value="Kinase-like_dom_sf"/>
</dbReference>
<evidence type="ECO:0000259" key="13">
    <source>
        <dbReference type="PROSITE" id="PS50011"/>
    </source>
</evidence>
<accession>A0A7J5Z6Y4</accession>
<feature type="coiled-coil region" evidence="11">
    <location>
        <begin position="184"/>
        <end position="211"/>
    </location>
</feature>
<evidence type="ECO:0000256" key="9">
    <source>
        <dbReference type="ARBA" id="ARBA00048679"/>
    </source>
</evidence>
<dbReference type="PANTHER" id="PTHR48012:SF22">
    <property type="entry name" value="SERINE_THREONINE-PROTEIN KINASE 24"/>
    <property type="match status" value="1"/>
</dbReference>
<dbReference type="SUPFAM" id="SSF56112">
    <property type="entry name" value="Protein kinase-like (PK-like)"/>
    <property type="match status" value="1"/>
</dbReference>
<protein>
    <recommendedName>
        <fullName evidence="2">non-specific serine/threonine protein kinase</fullName>
        <ecNumber evidence="2">2.7.11.1</ecNumber>
    </recommendedName>
</protein>
<dbReference type="GO" id="GO:0004674">
    <property type="term" value="F:protein serine/threonine kinase activity"/>
    <property type="evidence" value="ECO:0007669"/>
    <property type="project" value="UniProtKB-KW"/>
</dbReference>
<reference evidence="14 15" key="1">
    <citation type="submission" date="2020-03" db="EMBL/GenBank/DDBJ databases">
        <title>Dissostichus mawsoni Genome sequencing and assembly.</title>
        <authorList>
            <person name="Park H."/>
        </authorList>
    </citation>
    <scope>NUCLEOTIDE SEQUENCE [LARGE SCALE GENOMIC DNA]</scope>
    <source>
        <strain evidence="14">DM0001</strain>
        <tissue evidence="14">Muscle</tissue>
    </source>
</reference>
<evidence type="ECO:0000313" key="15">
    <source>
        <dbReference type="Proteomes" id="UP000518266"/>
    </source>
</evidence>
<dbReference type="PANTHER" id="PTHR48012">
    <property type="entry name" value="STERILE20-LIKE KINASE, ISOFORM B-RELATED"/>
    <property type="match status" value="1"/>
</dbReference>
<gene>
    <name evidence="14" type="ORF">F7725_009199</name>
</gene>
<evidence type="ECO:0000313" key="14">
    <source>
        <dbReference type="EMBL" id="KAF3857340.1"/>
    </source>
</evidence>
<dbReference type="GO" id="GO:0030336">
    <property type="term" value="P:negative regulation of cell migration"/>
    <property type="evidence" value="ECO:0007669"/>
    <property type="project" value="TreeGrafter"/>
</dbReference>
<dbReference type="PROSITE" id="PS00107">
    <property type="entry name" value="PROTEIN_KINASE_ATP"/>
    <property type="match status" value="1"/>
</dbReference>
<sequence>MERREAKAQGPSPTVDSECRSESNSSILYEGLPRAQRTPHIYMCHGHCTPHVEKELHAFLALLPADSAIINHGKEHSRTRERGVRMLLLIRIRIRPARRHSTDKMAESTGRKARTVNTSKPRRSSQPCGRGSITMAHSPVQGNLPGMQNSKADPEELFTKLERIGKGSFGEVFKGIDNRTQKVVAIKNIDLEEAEDEIEDIQQEITVLSQCDSPFVTKYYGSYLKDTKLWIIMEYLGGGSALDLMEPGALDETQIATILREILKGLEYLHSEKKIHRDIKAANVLLSEQGEVKLADFGVAGQLTDTQIKRNTFVGTPFWMAPEVIKQSAYDSKADIWSLGITAIELAKELHPMKVLFLIPKNNPPTLEGNYSKPLKEFVEACLNKEPSFRPTAKELLKHKLIVRHAKKTSYLTELVDKYKRWKAEQLRTTESSSDSDSEQDGQASGGNDFGSDDWIFTIREKDPKKLQNGEGSRGRQSRMIQIVPCSYQSNPTSASSPLLPQLKARQEQVNGNPMVLDELREAIMQAEESFPGIADSLVDHMVHRLQSFSTSRTSSYSP</sequence>
<comment type="similarity">
    <text evidence="1">Belongs to the protein kinase superfamily. STE Ser/Thr protein kinase family. STE20 subfamily.</text>
</comment>
<evidence type="ECO:0000256" key="12">
    <source>
        <dbReference type="SAM" id="MobiDB-lite"/>
    </source>
</evidence>
<evidence type="ECO:0000256" key="7">
    <source>
        <dbReference type="ARBA" id="ARBA00022840"/>
    </source>
</evidence>
<dbReference type="GO" id="GO:0005524">
    <property type="term" value="F:ATP binding"/>
    <property type="evidence" value="ECO:0007669"/>
    <property type="project" value="UniProtKB-UniRule"/>
</dbReference>
<keyword evidence="3" id="KW-0723">Serine/threonine-protein kinase</keyword>
<keyword evidence="7 10" id="KW-0067">ATP-binding</keyword>
<dbReference type="GO" id="GO:0005794">
    <property type="term" value="C:Golgi apparatus"/>
    <property type="evidence" value="ECO:0007669"/>
    <property type="project" value="TreeGrafter"/>
</dbReference>
<dbReference type="CDD" id="cd06609">
    <property type="entry name" value="STKc_MST3_like"/>
    <property type="match status" value="1"/>
</dbReference>
<dbReference type="PROSITE" id="PS50011">
    <property type="entry name" value="PROTEIN_KINASE_DOM"/>
    <property type="match status" value="1"/>
</dbReference>
<comment type="catalytic activity">
    <reaction evidence="8">
        <text>L-threonyl-[protein] + ATP = O-phospho-L-threonyl-[protein] + ADP + H(+)</text>
        <dbReference type="Rhea" id="RHEA:46608"/>
        <dbReference type="Rhea" id="RHEA-COMP:11060"/>
        <dbReference type="Rhea" id="RHEA-COMP:11605"/>
        <dbReference type="ChEBI" id="CHEBI:15378"/>
        <dbReference type="ChEBI" id="CHEBI:30013"/>
        <dbReference type="ChEBI" id="CHEBI:30616"/>
        <dbReference type="ChEBI" id="CHEBI:61977"/>
        <dbReference type="ChEBI" id="CHEBI:456216"/>
        <dbReference type="EC" id="2.7.11.1"/>
    </reaction>
</comment>
<dbReference type="EMBL" id="JAAKFY010000005">
    <property type="protein sequence ID" value="KAF3857340.1"/>
    <property type="molecule type" value="Genomic_DNA"/>
</dbReference>
<feature type="compositionally biased region" description="Basic and acidic residues" evidence="12">
    <location>
        <begin position="100"/>
        <end position="110"/>
    </location>
</feature>
<feature type="region of interest" description="Disordered" evidence="12">
    <location>
        <begin position="99"/>
        <end position="133"/>
    </location>
</feature>
<keyword evidence="6" id="KW-0418">Kinase</keyword>
<dbReference type="SMART" id="SM00220">
    <property type="entry name" value="S_TKc"/>
    <property type="match status" value="1"/>
</dbReference>
<feature type="domain" description="Protein kinase" evidence="13">
    <location>
        <begin position="158"/>
        <end position="402"/>
    </location>
</feature>
<dbReference type="InterPro" id="IPR046409">
    <property type="entry name" value="PDC10_dimerisation_sf"/>
</dbReference>
<feature type="region of interest" description="Disordered" evidence="12">
    <location>
        <begin position="426"/>
        <end position="453"/>
    </location>
</feature>
<keyword evidence="4" id="KW-0808">Transferase</keyword>
<evidence type="ECO:0000256" key="11">
    <source>
        <dbReference type="SAM" id="Coils"/>
    </source>
</evidence>
<comment type="caution">
    <text evidence="14">The sequence shown here is derived from an EMBL/GenBank/DDBJ whole genome shotgun (WGS) entry which is preliminary data.</text>
</comment>
<dbReference type="InterPro" id="IPR017441">
    <property type="entry name" value="Protein_kinase_ATP_BS"/>
</dbReference>
<evidence type="ECO:0000256" key="2">
    <source>
        <dbReference type="ARBA" id="ARBA00012513"/>
    </source>
</evidence>
<dbReference type="FunFam" id="3.30.200.20:FF:000252">
    <property type="entry name" value="Serine/threonine-protein kinase 26"/>
    <property type="match status" value="1"/>
</dbReference>
<dbReference type="OrthoDB" id="8693905at2759"/>
<comment type="catalytic activity">
    <reaction evidence="9">
        <text>L-seryl-[protein] + ATP = O-phospho-L-seryl-[protein] + ADP + H(+)</text>
        <dbReference type="Rhea" id="RHEA:17989"/>
        <dbReference type="Rhea" id="RHEA-COMP:9863"/>
        <dbReference type="Rhea" id="RHEA-COMP:11604"/>
        <dbReference type="ChEBI" id="CHEBI:15378"/>
        <dbReference type="ChEBI" id="CHEBI:29999"/>
        <dbReference type="ChEBI" id="CHEBI:30616"/>
        <dbReference type="ChEBI" id="CHEBI:83421"/>
        <dbReference type="ChEBI" id="CHEBI:456216"/>
        <dbReference type="EC" id="2.7.11.1"/>
    </reaction>
</comment>
<dbReference type="InterPro" id="IPR050629">
    <property type="entry name" value="STE20/SPS1-PAK"/>
</dbReference>
<evidence type="ECO:0000256" key="8">
    <source>
        <dbReference type="ARBA" id="ARBA00047899"/>
    </source>
</evidence>